<protein>
    <submittedName>
        <fullName evidence="1">Uncharacterized protein</fullName>
    </submittedName>
</protein>
<gene>
    <name evidence="1" type="ORF">SAMEA4412665_00582</name>
</gene>
<evidence type="ECO:0000313" key="2">
    <source>
        <dbReference type="Proteomes" id="UP000215332"/>
    </source>
</evidence>
<dbReference type="EMBL" id="LT906441">
    <property type="protein sequence ID" value="SNV31293.1"/>
    <property type="molecule type" value="Genomic_DNA"/>
</dbReference>
<dbReference type="AlphaFoldDB" id="A0A239WBJ0"/>
<proteinExistence type="predicted"/>
<reference evidence="1 2" key="1">
    <citation type="submission" date="2017-06" db="EMBL/GenBank/DDBJ databases">
        <authorList>
            <consortium name="Pathogen Informatics"/>
        </authorList>
    </citation>
    <scope>NUCLEOTIDE SEQUENCE [LARGE SCALE GENOMIC DNA]</scope>
    <source>
        <strain evidence="1 2">NCTC11865</strain>
    </source>
</reference>
<name>A0A239WBJ0_9ACTN</name>
<organism evidence="1 2">
    <name type="scientific">Cutibacterium granulosum</name>
    <dbReference type="NCBI Taxonomy" id="33011"/>
    <lineage>
        <taxon>Bacteria</taxon>
        <taxon>Bacillati</taxon>
        <taxon>Actinomycetota</taxon>
        <taxon>Actinomycetes</taxon>
        <taxon>Propionibacteriales</taxon>
        <taxon>Propionibacteriaceae</taxon>
        <taxon>Cutibacterium</taxon>
    </lineage>
</organism>
<evidence type="ECO:0000313" key="1">
    <source>
        <dbReference type="EMBL" id="SNV31293.1"/>
    </source>
</evidence>
<accession>A0A239WBJ0</accession>
<dbReference type="Proteomes" id="UP000215332">
    <property type="component" value="Chromosome 1"/>
</dbReference>
<dbReference type="RefSeq" id="WP_155942631.1">
    <property type="nucleotide sequence ID" value="NZ_LT906441.1"/>
</dbReference>
<dbReference type="KEGG" id="cgrn:4412665_00582"/>
<sequence length="46" mass="4874">MRTGLLVRMCHLLVMVGMFVLAFAPVLPGVLPVPITVVRNGAASII</sequence>